<keyword evidence="3" id="KW-1185">Reference proteome</keyword>
<accession>A0A915C8Q9</accession>
<feature type="region of interest" description="Disordered" evidence="2">
    <location>
        <begin position="27"/>
        <end position="76"/>
    </location>
</feature>
<proteinExistence type="predicted"/>
<evidence type="ECO:0000313" key="3">
    <source>
        <dbReference type="Proteomes" id="UP000887569"/>
    </source>
</evidence>
<dbReference type="PANTHER" id="PTHR33689:SF1">
    <property type="entry name" value="FAS-BINDING FACTOR 1"/>
    <property type="match status" value="1"/>
</dbReference>
<name>A0A915C8Q9_PARUN</name>
<feature type="coiled-coil region" evidence="1">
    <location>
        <begin position="103"/>
        <end position="273"/>
    </location>
</feature>
<reference evidence="4" key="1">
    <citation type="submission" date="2022-11" db="UniProtKB">
        <authorList>
            <consortium name="WormBaseParasite"/>
        </authorList>
    </citation>
    <scope>IDENTIFICATION</scope>
</reference>
<feature type="compositionally biased region" description="Basic and acidic residues" evidence="2">
    <location>
        <begin position="46"/>
        <end position="56"/>
    </location>
</feature>
<dbReference type="AlphaFoldDB" id="A0A915C8Q9"/>
<dbReference type="GO" id="GO:0036064">
    <property type="term" value="C:ciliary basal body"/>
    <property type="evidence" value="ECO:0007669"/>
    <property type="project" value="TreeGrafter"/>
</dbReference>
<keyword evidence="1" id="KW-0175">Coiled coil</keyword>
<evidence type="ECO:0000313" key="4">
    <source>
        <dbReference type="WBParaSite" id="PgR103X_g005_t01"/>
    </source>
</evidence>
<dbReference type="GO" id="GO:0005814">
    <property type="term" value="C:centriole"/>
    <property type="evidence" value="ECO:0007669"/>
    <property type="project" value="TreeGrafter"/>
</dbReference>
<evidence type="ECO:0000256" key="2">
    <source>
        <dbReference type="SAM" id="MobiDB-lite"/>
    </source>
</evidence>
<organism evidence="3 4">
    <name type="scientific">Parascaris univalens</name>
    <name type="common">Nematode worm</name>
    <dbReference type="NCBI Taxonomy" id="6257"/>
    <lineage>
        <taxon>Eukaryota</taxon>
        <taxon>Metazoa</taxon>
        <taxon>Ecdysozoa</taxon>
        <taxon>Nematoda</taxon>
        <taxon>Chromadorea</taxon>
        <taxon>Rhabditida</taxon>
        <taxon>Spirurina</taxon>
        <taxon>Ascaridomorpha</taxon>
        <taxon>Ascaridoidea</taxon>
        <taxon>Ascarididae</taxon>
        <taxon>Parascaris</taxon>
    </lineage>
</organism>
<dbReference type="Proteomes" id="UP000887569">
    <property type="component" value="Unplaced"/>
</dbReference>
<evidence type="ECO:0000256" key="1">
    <source>
        <dbReference type="SAM" id="Coils"/>
    </source>
</evidence>
<dbReference type="GO" id="GO:0060271">
    <property type="term" value="P:cilium assembly"/>
    <property type="evidence" value="ECO:0007669"/>
    <property type="project" value="InterPro"/>
</dbReference>
<protein>
    <submittedName>
        <fullName evidence="4">Uncharacterized protein</fullName>
    </submittedName>
</protein>
<dbReference type="GO" id="GO:0097539">
    <property type="term" value="C:ciliary transition fiber"/>
    <property type="evidence" value="ECO:0007669"/>
    <property type="project" value="InterPro"/>
</dbReference>
<dbReference type="GO" id="GO:0090162">
    <property type="term" value="P:establishment of epithelial cell polarity"/>
    <property type="evidence" value="ECO:0007669"/>
    <property type="project" value="InterPro"/>
</dbReference>
<dbReference type="InterPro" id="IPR033561">
    <property type="entry name" value="FBF1"/>
</dbReference>
<sequence>MADSDSEGIDNLLGDIDELDDELFGKKKKSPAKKRLGNLDDLFASNKEREDRKPASEDVSLGADESTKVPWSETDFRKAATSTRSSVLEHPAASVLPKPTAKVDDLFGPLQRLENEIDRLNREIDELKQRKKEDEEEIINEWKQKASKKQREYEDAIDELQTSHRKAIDRLNDEFASACERLTQNLQRQIEAMGFVQQESRKHEVLLSEVQTLTERIKEIACEVKALNEKSAADRQAVAAITEEQLLSREQRLEKEEEKVREERKVVDALNAKLQSIYERSEEEILKEKWQIRDERSRLNAEKSAFREDQKYILEKAFLNEQHDLLVRMFSEKAALDEEKNAFIIQRDSDIARLKAEAQYLEERIKQVDDAEKLMITSQQTYQSKYRKLAELEQTLIDECVELQQCRSEIEASLRGRVTSANEAIWATVQKSHDRNVPEVVADPFIDTKSNQRNEDVRTVLKIHADMLDRYASNINNETNIVSN</sequence>
<dbReference type="PANTHER" id="PTHR33689">
    <property type="entry name" value="FAS-BINDING FACTOR 1"/>
    <property type="match status" value="1"/>
</dbReference>
<dbReference type="WBParaSite" id="PgR103X_g005_t01">
    <property type="protein sequence ID" value="PgR103X_g005_t01"/>
    <property type="gene ID" value="PgR103X_g005"/>
</dbReference>
<feature type="compositionally biased region" description="Basic residues" evidence="2">
    <location>
        <begin position="27"/>
        <end position="36"/>
    </location>
</feature>